<sequence>MNVLIFVALCLACAFLWAYTRGFQEATLFWGKRLGEGNELLPSTGMQDAITPPSQNTRNTVMFASFLALPIVGVHQLGWAIGLGAFFGSFIVSSIVRAFLPKADSTFFFQMILQGLANRRAKFAHHSDTLRVEATDAVLEMLKAAFTEANRTATANGSGDRELLEAQELVNKYGTILENGKNVTRSEADLPAPKQQIKDALVALARHAKASGASRESIEPLRVGYAYLADFVSAGDASLATSFENLAKVSADELNDTKLCELAEKIADSGECALDITRRTTEKFAQLTTEFDERIIKS</sequence>
<organism evidence="2">
    <name type="scientific">Candidatus Kentrum sp. SD</name>
    <dbReference type="NCBI Taxonomy" id="2126332"/>
    <lineage>
        <taxon>Bacteria</taxon>
        <taxon>Pseudomonadati</taxon>
        <taxon>Pseudomonadota</taxon>
        <taxon>Gammaproteobacteria</taxon>
        <taxon>Candidatus Kentrum</taxon>
    </lineage>
</organism>
<evidence type="ECO:0000313" key="2">
    <source>
        <dbReference type="EMBL" id="VFK80261.1"/>
    </source>
</evidence>
<accession>A0A451BPM4</accession>
<protein>
    <recommendedName>
        <fullName evidence="3">5-bromo-4-chloroindolyl phosphate hydrolysis protein</fullName>
    </recommendedName>
</protein>
<keyword evidence="1" id="KW-1133">Transmembrane helix</keyword>
<name>A0A451BPM4_9GAMM</name>
<proteinExistence type="predicted"/>
<keyword evidence="1" id="KW-0472">Membrane</keyword>
<keyword evidence="1" id="KW-0812">Transmembrane</keyword>
<gene>
    <name evidence="2" type="ORF">BECKSD772D_GA0070982_10978</name>
</gene>
<reference evidence="2" key="1">
    <citation type="submission" date="2019-02" db="EMBL/GenBank/DDBJ databases">
        <authorList>
            <person name="Gruber-Vodicka R. H."/>
            <person name="Seah K. B. B."/>
        </authorList>
    </citation>
    <scope>NUCLEOTIDE SEQUENCE</scope>
    <source>
        <strain evidence="2">BECK_S127</strain>
    </source>
</reference>
<dbReference type="EMBL" id="CAADHB010000097">
    <property type="protein sequence ID" value="VFK80261.1"/>
    <property type="molecule type" value="Genomic_DNA"/>
</dbReference>
<evidence type="ECO:0008006" key="3">
    <source>
        <dbReference type="Google" id="ProtNLM"/>
    </source>
</evidence>
<dbReference type="AlphaFoldDB" id="A0A451BPM4"/>
<evidence type="ECO:0000256" key="1">
    <source>
        <dbReference type="SAM" id="Phobius"/>
    </source>
</evidence>
<feature type="transmembrane region" description="Helical" evidence="1">
    <location>
        <begin position="77"/>
        <end position="100"/>
    </location>
</feature>